<keyword evidence="4" id="KW-0695">RNA-directed DNA polymerase</keyword>
<evidence type="ECO:0000256" key="2">
    <source>
        <dbReference type="SAM" id="MobiDB-lite"/>
    </source>
</evidence>
<dbReference type="InterPro" id="IPR012337">
    <property type="entry name" value="RNaseH-like_sf"/>
</dbReference>
<dbReference type="Pfam" id="PF07727">
    <property type="entry name" value="RVT_2"/>
    <property type="match status" value="1"/>
</dbReference>
<keyword evidence="1" id="KW-0064">Aspartyl protease</keyword>
<dbReference type="PANTHER" id="PTHR47266">
    <property type="entry name" value="ENDONUCLEASE-RELATED"/>
    <property type="match status" value="1"/>
</dbReference>
<keyword evidence="1" id="KW-0645">Protease</keyword>
<dbReference type="PROSITE" id="PS50994">
    <property type="entry name" value="INTEGRASE"/>
    <property type="match status" value="1"/>
</dbReference>
<dbReference type="InterPro" id="IPR054722">
    <property type="entry name" value="PolX-like_BBD"/>
</dbReference>
<dbReference type="CDD" id="cd00303">
    <property type="entry name" value="retropepsin_like"/>
    <property type="match status" value="1"/>
</dbReference>
<feature type="domain" description="Integrase catalytic" evidence="3">
    <location>
        <begin position="523"/>
        <end position="647"/>
    </location>
</feature>
<dbReference type="GO" id="GO:0003676">
    <property type="term" value="F:nucleic acid binding"/>
    <property type="evidence" value="ECO:0007669"/>
    <property type="project" value="InterPro"/>
</dbReference>
<dbReference type="SUPFAM" id="SSF53098">
    <property type="entry name" value="Ribonuclease H-like"/>
    <property type="match status" value="1"/>
</dbReference>
<dbReference type="InterPro" id="IPR041588">
    <property type="entry name" value="Integrase_H2C2"/>
</dbReference>
<evidence type="ECO:0000259" key="3">
    <source>
        <dbReference type="PROSITE" id="PS50994"/>
    </source>
</evidence>
<accession>A0A699GUF2</accession>
<keyword evidence="1" id="KW-0378">Hydrolase</keyword>
<name>A0A699GUF2_TANCI</name>
<dbReference type="Gene3D" id="2.40.70.10">
    <property type="entry name" value="Acid Proteases"/>
    <property type="match status" value="1"/>
</dbReference>
<dbReference type="Gene3D" id="1.10.340.70">
    <property type="match status" value="1"/>
</dbReference>
<dbReference type="SUPFAM" id="SSF56672">
    <property type="entry name" value="DNA/RNA polymerases"/>
    <property type="match status" value="1"/>
</dbReference>
<dbReference type="GO" id="GO:0015074">
    <property type="term" value="P:DNA integration"/>
    <property type="evidence" value="ECO:0007669"/>
    <property type="project" value="InterPro"/>
</dbReference>
<feature type="region of interest" description="Disordered" evidence="2">
    <location>
        <begin position="1501"/>
        <end position="1547"/>
    </location>
</feature>
<proteinExistence type="predicted"/>
<keyword evidence="4" id="KW-0808">Transferase</keyword>
<reference evidence="4" key="1">
    <citation type="journal article" date="2019" name="Sci. Rep.">
        <title>Draft genome of Tanacetum cinerariifolium, the natural source of mosquito coil.</title>
        <authorList>
            <person name="Yamashiro T."/>
            <person name="Shiraishi A."/>
            <person name="Satake H."/>
            <person name="Nakayama K."/>
        </authorList>
    </citation>
    <scope>NUCLEOTIDE SEQUENCE</scope>
</reference>
<dbReference type="Pfam" id="PF00665">
    <property type="entry name" value="rve"/>
    <property type="match status" value="1"/>
</dbReference>
<comment type="caution">
    <text evidence="4">The sequence shown here is derived from an EMBL/GenBank/DDBJ whole genome shotgun (WGS) entry which is preliminary data.</text>
</comment>
<dbReference type="InterPro" id="IPR052160">
    <property type="entry name" value="Gypsy_RT_Integrase-like"/>
</dbReference>
<sequence>MRDPNKFIIPCDFSGMDECLALANLGASINLMPLSVWNKLSLPELSPTCMTLELADRSIYRPVGVAEDVFVIVGTFHFPADFVVVNFDADPRVPLILERSFLKTGHALIDVYEGELTLRVGKEAVTFNLDQNLRYSANCDAMSVNRIDLIDVACEEYSQEVLGLSVSGNPTPSREPIVSNSSPTLTPFEDGDFLLEETDAFLAIDDEPISPEIDESYYDSEGDILLLEEFLNDSSSSPPLPPQELKVVEPTNEKSSIDEPPVVELKDLPPHLEYAFLEVDDKLPVIIAKYLKDEEKTALIKVLKSHKQALSWKLSDVKGINLKFCTHKIVMDDDLKPAVQHQRRVNPIIHKVIKKDVLKFFDAGLIYPISDSPWLSPVHCVPKKEINETFPLETLNVVSFRGDSSTPWFAHFANYHAGNFVLKGMSSQQKNKFFKDVKHYFWDDPFLFKICADQVIRRCVHGQEAIEILTACHNGPTRRHHGSNYTAKKVFDSGFYWLTIYHDAHDLVKSCDACQRQGKISQRDEMPQNSIKVSENFDVWGIYFMGPFPSSRGNKYILVDVDYLSKRVEAKALPTNDARVVCKFLKSLFARFGTPRAIISDRGTHFCNDQFTKVMLKYGVTHRLATTYHPQISGQVEVSNRGLKRILERTVGENRTSWSDKLDDALWAFRTAFKTPIRCTLYKLVYGKACHLSIELEHKAYWALKNCNYDLLTAGDHRKFQLNELNKLCDQAYENSLIYKEKMKRIYDSKIKDRVFNVGDRVLLFNSILKIFSGNLETRWSGLFTITQVFPYGTVELSQTDGPNFKVISNPQQALQDKCVIDSGCSRHITGNISFLSEFEEIDGRYVAFGGNSNGGKISGKGKIKTDSLLPIPVWAEAVNTACYVQNKVLVTKPHNKTPYELLLGRSHSIGFMIPFGCPVTILNTLDPLGKFNGKADKGFLVGYFVNCKAFKVFNNRARIVQKTLHINFLENKPNVARIGPKWLFDIDTLIMSMNYQPVVAGNQPNDNAGIKENINTGKVRKETVSAQQYVLLPLWSSAFQDPKNIADNVVDASFEVKENENDGYVSAHESDKTDKKKHNEKAKRDDKGKSHVDSIIGVRDLRAKFEEFSFNSTNRVNAVSGPVNAAGPNPTNSTTSFSTASSFVNAVYDEEDVGAKADLSNLERNIPVSPIPTTRVHKDHPVNQIISDLNSAPQTRSMKRMVKEQGGLNQLNDEDFHTYLPKDKRVIGAKWVFKNKKDERGIVIKNKARLVAQGHTQEEGIEYDEVFAPVSRTEAISLFLAYASFMGFMVYQMDVKSAFLYRTIEEEVYVCQLLGFEDPVYPDKVYKVVKVLYGLHQATRACQDKYVAKILRKIGFTNVKLASTPIEKEKPLLKDPDGENMDTVVATSSTKAESVAAASCYAQVLWIQNQLLDYGMVRNVDSPSKFLMYPRFIQVVLDHQVDDMTTHNTRYKSPALTEKVFANMRRVGKGFSGVDTPLFASMLVQSQPQAKKGVEVPITHEQPSTTSASSPTDLQDTTPTPHDTPLQYQPLTPHSLPLQDQPTTPHDSPMPLLTKLMETCATLLQKVAELEMDKHSEALEILQLNKRERTKLNAASKGVNVVSAPELVSTVEPTLFDDEDPDSVKRYQDLKKKLVSVAQAKKNMIIYLKNMAGYKMEFLKGMTYDAIRPIFERKKLRAAEVSGSESTQEIPTDDPKEITKEDVQSMLEIVLVLEFRVEALQVKYHIIDWEIHIEGPRKYWKIIRVGGITEAYQTFEDMLKGFNREDLVALWNLVKERFSSAEPSEDKKRALWVELKRLFEPDANDVLWKLQRYMHAPLTWKLYSDFGVHHVSSTRGHDIYMLIEKYYPLSNAVIILMLSGKLQVEEDNEMAKDLVMKIFMEANRPRSRSV</sequence>
<dbReference type="Gene3D" id="3.10.10.10">
    <property type="entry name" value="HIV Type 1 Reverse Transcriptase, subunit A, domain 1"/>
    <property type="match status" value="1"/>
</dbReference>
<dbReference type="EMBL" id="BKCJ010045789">
    <property type="protein sequence ID" value="GEW11815.1"/>
    <property type="molecule type" value="Genomic_DNA"/>
</dbReference>
<dbReference type="InterPro" id="IPR013103">
    <property type="entry name" value="RVT_2"/>
</dbReference>
<feature type="compositionally biased region" description="Polar residues" evidence="2">
    <location>
        <begin position="1502"/>
        <end position="1547"/>
    </location>
</feature>
<dbReference type="Pfam" id="PF17921">
    <property type="entry name" value="Integrase_H2C2"/>
    <property type="match status" value="1"/>
</dbReference>
<dbReference type="InterPro" id="IPR043502">
    <property type="entry name" value="DNA/RNA_pol_sf"/>
</dbReference>
<dbReference type="Pfam" id="PF22936">
    <property type="entry name" value="Pol_BBD"/>
    <property type="match status" value="1"/>
</dbReference>
<organism evidence="4">
    <name type="scientific">Tanacetum cinerariifolium</name>
    <name type="common">Dalmatian daisy</name>
    <name type="synonym">Chrysanthemum cinerariifolium</name>
    <dbReference type="NCBI Taxonomy" id="118510"/>
    <lineage>
        <taxon>Eukaryota</taxon>
        <taxon>Viridiplantae</taxon>
        <taxon>Streptophyta</taxon>
        <taxon>Embryophyta</taxon>
        <taxon>Tracheophyta</taxon>
        <taxon>Spermatophyta</taxon>
        <taxon>Magnoliopsida</taxon>
        <taxon>eudicotyledons</taxon>
        <taxon>Gunneridae</taxon>
        <taxon>Pentapetalae</taxon>
        <taxon>asterids</taxon>
        <taxon>campanulids</taxon>
        <taxon>Asterales</taxon>
        <taxon>Asteraceae</taxon>
        <taxon>Asteroideae</taxon>
        <taxon>Anthemideae</taxon>
        <taxon>Anthemidinae</taxon>
        <taxon>Tanacetum</taxon>
    </lineage>
</organism>
<keyword evidence="4" id="KW-0548">Nucleotidyltransferase</keyword>
<gene>
    <name evidence="4" type="ORF">Tci_183791</name>
</gene>
<dbReference type="Gene3D" id="3.30.420.10">
    <property type="entry name" value="Ribonuclease H-like superfamily/Ribonuclease H"/>
    <property type="match status" value="1"/>
</dbReference>
<dbReference type="InterPro" id="IPR036397">
    <property type="entry name" value="RNaseH_sf"/>
</dbReference>
<dbReference type="GO" id="GO:0004190">
    <property type="term" value="F:aspartic-type endopeptidase activity"/>
    <property type="evidence" value="ECO:0007669"/>
    <property type="project" value="UniProtKB-KW"/>
</dbReference>
<dbReference type="InterPro" id="IPR021109">
    <property type="entry name" value="Peptidase_aspartic_dom_sf"/>
</dbReference>
<evidence type="ECO:0000313" key="4">
    <source>
        <dbReference type="EMBL" id="GEW11815.1"/>
    </source>
</evidence>
<evidence type="ECO:0000256" key="1">
    <source>
        <dbReference type="ARBA" id="ARBA00022750"/>
    </source>
</evidence>
<protein>
    <submittedName>
        <fullName evidence="4">Reverse transcriptase domain-containing protein</fullName>
    </submittedName>
</protein>
<dbReference type="InterPro" id="IPR001584">
    <property type="entry name" value="Integrase_cat-core"/>
</dbReference>
<dbReference type="GO" id="GO:0003964">
    <property type="term" value="F:RNA-directed DNA polymerase activity"/>
    <property type="evidence" value="ECO:0007669"/>
    <property type="project" value="UniProtKB-KW"/>
</dbReference>
<feature type="region of interest" description="Disordered" evidence="2">
    <location>
        <begin position="1061"/>
        <end position="1091"/>
    </location>
</feature>